<evidence type="ECO:0000313" key="2">
    <source>
        <dbReference type="EMBL" id="VIO69145.1"/>
    </source>
</evidence>
<evidence type="ECO:0000256" key="1">
    <source>
        <dbReference type="PROSITE-ProRule" id="PRU00339"/>
    </source>
</evidence>
<proteinExistence type="predicted"/>
<sequence length="181" mass="19790">MNSYEISLWRHARFFHSVLCLGSLAIVLLAGCANPDRSALSSRQTPLSDLADAKAIDPAVRERIPYSLGRDADEQTLRDTLKQQPGNVDAAIPLARVLLARKSPDEALEVLDNVLLAAPADLRTLNAKGVVLDQKGHHHEAQGLYRKALEREPSNAMLRNNLKLSLALESKTETEDAGPQP</sequence>
<dbReference type="AlphaFoldDB" id="A0A508T1A4"/>
<organism evidence="2 3">
    <name type="scientific">Bradyrhizobium ivorense</name>
    <dbReference type="NCBI Taxonomy" id="2511166"/>
    <lineage>
        <taxon>Bacteria</taxon>
        <taxon>Pseudomonadati</taxon>
        <taxon>Pseudomonadota</taxon>
        <taxon>Alphaproteobacteria</taxon>
        <taxon>Hyphomicrobiales</taxon>
        <taxon>Nitrobacteraceae</taxon>
        <taxon>Bradyrhizobium</taxon>
    </lineage>
</organism>
<dbReference type="EMBL" id="CAADFC020000009">
    <property type="protein sequence ID" value="VIO69145.1"/>
    <property type="molecule type" value="Genomic_DNA"/>
</dbReference>
<dbReference type="InterPro" id="IPR019734">
    <property type="entry name" value="TPR_rpt"/>
</dbReference>
<protein>
    <submittedName>
        <fullName evidence="2">Uncharacterized protein</fullName>
    </submittedName>
</protein>
<dbReference type="Pfam" id="PF14559">
    <property type="entry name" value="TPR_19"/>
    <property type="match status" value="1"/>
</dbReference>
<dbReference type="PROSITE" id="PS50005">
    <property type="entry name" value="TPR"/>
    <property type="match status" value="1"/>
</dbReference>
<dbReference type="Proteomes" id="UP000328092">
    <property type="component" value="Unassembled WGS sequence"/>
</dbReference>
<dbReference type="OrthoDB" id="7817412at2"/>
<dbReference type="Gene3D" id="1.25.40.10">
    <property type="entry name" value="Tetratricopeptide repeat domain"/>
    <property type="match status" value="1"/>
</dbReference>
<gene>
    <name evidence="2" type="ORF">CI1B_25290</name>
</gene>
<name>A0A508T1A4_9BRAD</name>
<accession>A0A508T1A4</accession>
<keyword evidence="1" id="KW-0802">TPR repeat</keyword>
<dbReference type="SUPFAM" id="SSF48452">
    <property type="entry name" value="TPR-like"/>
    <property type="match status" value="1"/>
</dbReference>
<reference evidence="2" key="1">
    <citation type="submission" date="2019-02" db="EMBL/GenBank/DDBJ databases">
        <authorList>
            <person name="Pothier F.J."/>
        </authorList>
    </citation>
    <scope>NUCLEOTIDE SEQUENCE</scope>
    <source>
        <strain evidence="2">CI-1B</strain>
    </source>
</reference>
<evidence type="ECO:0000313" key="3">
    <source>
        <dbReference type="Proteomes" id="UP000328092"/>
    </source>
</evidence>
<feature type="repeat" description="TPR" evidence="1">
    <location>
        <begin position="122"/>
        <end position="155"/>
    </location>
</feature>
<dbReference type="RefSeq" id="WP_139859351.1">
    <property type="nucleotide sequence ID" value="NZ_CAADFC020000009.1"/>
</dbReference>
<dbReference type="InterPro" id="IPR011990">
    <property type="entry name" value="TPR-like_helical_dom_sf"/>
</dbReference>
<comment type="caution">
    <text evidence="2">The sequence shown here is derived from an EMBL/GenBank/DDBJ whole genome shotgun (WGS) entry which is preliminary data.</text>
</comment>
<keyword evidence="3" id="KW-1185">Reference proteome</keyword>